<comment type="caution">
    <text evidence="1">The sequence shown here is derived from an EMBL/GenBank/DDBJ whole genome shotgun (WGS) entry which is preliminary data.</text>
</comment>
<proteinExistence type="predicted"/>
<sequence>MNQDIIKKYGIDFKNKNINNKIDKVPHTNFPDLTIFLYGWGASELNEDLLQQINEVLNEPGKEFESQNEMILIEVNKDDVCFYSDEIDEFHMPTIEFKQIVEGWRDFLLSPPLNGSKP</sequence>
<gene>
    <name evidence="1" type="ORF">GM920_17350</name>
</gene>
<reference evidence="1 2" key="1">
    <citation type="submission" date="2019-11" db="EMBL/GenBank/DDBJ databases">
        <title>Description of Pedobacter sp. LMG 31462T.</title>
        <authorList>
            <person name="Carlier A."/>
            <person name="Qi S."/>
            <person name="Vandamme P."/>
        </authorList>
    </citation>
    <scope>NUCLEOTIDE SEQUENCE [LARGE SCALE GENOMIC DNA]</scope>
    <source>
        <strain evidence="1 2">LMG 31462</strain>
    </source>
</reference>
<evidence type="ECO:0000313" key="2">
    <source>
        <dbReference type="Proteomes" id="UP000636110"/>
    </source>
</evidence>
<keyword evidence="2" id="KW-1185">Reference proteome</keyword>
<accession>A0ABR6EZI0</accession>
<evidence type="ECO:0008006" key="3">
    <source>
        <dbReference type="Google" id="ProtNLM"/>
    </source>
</evidence>
<protein>
    <recommendedName>
        <fullName evidence="3">SMI1/KNR4 family protein</fullName>
    </recommendedName>
</protein>
<evidence type="ECO:0000313" key="1">
    <source>
        <dbReference type="EMBL" id="MBB2150667.1"/>
    </source>
</evidence>
<name>A0ABR6EZI0_9SPHI</name>
<organism evidence="1 2">
    <name type="scientific">Pedobacter gandavensis</name>
    <dbReference type="NCBI Taxonomy" id="2679963"/>
    <lineage>
        <taxon>Bacteria</taxon>
        <taxon>Pseudomonadati</taxon>
        <taxon>Bacteroidota</taxon>
        <taxon>Sphingobacteriia</taxon>
        <taxon>Sphingobacteriales</taxon>
        <taxon>Sphingobacteriaceae</taxon>
        <taxon>Pedobacter</taxon>
    </lineage>
</organism>
<dbReference type="EMBL" id="WNXC01000007">
    <property type="protein sequence ID" value="MBB2150667.1"/>
    <property type="molecule type" value="Genomic_DNA"/>
</dbReference>
<dbReference type="Proteomes" id="UP000636110">
    <property type="component" value="Unassembled WGS sequence"/>
</dbReference>
<dbReference type="RefSeq" id="WP_182959838.1">
    <property type="nucleotide sequence ID" value="NZ_WNXC01000007.1"/>
</dbReference>